<feature type="compositionally biased region" description="Polar residues" evidence="1">
    <location>
        <begin position="65"/>
        <end position="75"/>
    </location>
</feature>
<evidence type="ECO:0000256" key="1">
    <source>
        <dbReference type="SAM" id="MobiDB-lite"/>
    </source>
</evidence>
<sequence length="98" mass="10093">MRLVSAVISGLALAISLVAAAVDDWNVAENKICTEAAIEVPTPGYVASSQRSSAIDQDQHKSDAITHNSVINGPTTGAVENEAATKDDPPAPGEEYCG</sequence>
<evidence type="ECO:0000313" key="3">
    <source>
        <dbReference type="EMBL" id="KAF2690041.1"/>
    </source>
</evidence>
<organism evidence="3 4">
    <name type="scientific">Lentithecium fluviatile CBS 122367</name>
    <dbReference type="NCBI Taxonomy" id="1168545"/>
    <lineage>
        <taxon>Eukaryota</taxon>
        <taxon>Fungi</taxon>
        <taxon>Dikarya</taxon>
        <taxon>Ascomycota</taxon>
        <taxon>Pezizomycotina</taxon>
        <taxon>Dothideomycetes</taxon>
        <taxon>Pleosporomycetidae</taxon>
        <taxon>Pleosporales</taxon>
        <taxon>Massarineae</taxon>
        <taxon>Lentitheciaceae</taxon>
        <taxon>Lentithecium</taxon>
    </lineage>
</organism>
<keyword evidence="2" id="KW-0732">Signal</keyword>
<feature type="compositionally biased region" description="Polar residues" evidence="1">
    <location>
        <begin position="47"/>
        <end position="56"/>
    </location>
</feature>
<evidence type="ECO:0000256" key="2">
    <source>
        <dbReference type="SAM" id="SignalP"/>
    </source>
</evidence>
<proteinExistence type="predicted"/>
<feature type="signal peptide" evidence="2">
    <location>
        <begin position="1"/>
        <end position="20"/>
    </location>
</feature>
<reference evidence="3" key="1">
    <citation type="journal article" date="2020" name="Stud. Mycol.">
        <title>101 Dothideomycetes genomes: a test case for predicting lifestyles and emergence of pathogens.</title>
        <authorList>
            <person name="Haridas S."/>
            <person name="Albert R."/>
            <person name="Binder M."/>
            <person name="Bloem J."/>
            <person name="Labutti K."/>
            <person name="Salamov A."/>
            <person name="Andreopoulos B."/>
            <person name="Baker S."/>
            <person name="Barry K."/>
            <person name="Bills G."/>
            <person name="Bluhm B."/>
            <person name="Cannon C."/>
            <person name="Castanera R."/>
            <person name="Culley D."/>
            <person name="Daum C."/>
            <person name="Ezra D."/>
            <person name="Gonzalez J."/>
            <person name="Henrissat B."/>
            <person name="Kuo A."/>
            <person name="Liang C."/>
            <person name="Lipzen A."/>
            <person name="Lutzoni F."/>
            <person name="Magnuson J."/>
            <person name="Mondo S."/>
            <person name="Nolan M."/>
            <person name="Ohm R."/>
            <person name="Pangilinan J."/>
            <person name="Park H.-J."/>
            <person name="Ramirez L."/>
            <person name="Alfaro M."/>
            <person name="Sun H."/>
            <person name="Tritt A."/>
            <person name="Yoshinaga Y."/>
            <person name="Zwiers L.-H."/>
            <person name="Turgeon B."/>
            <person name="Goodwin S."/>
            <person name="Spatafora J."/>
            <person name="Crous P."/>
            <person name="Grigoriev I."/>
        </authorList>
    </citation>
    <scope>NUCLEOTIDE SEQUENCE</scope>
    <source>
        <strain evidence="3">CBS 122367</strain>
    </source>
</reference>
<dbReference type="Proteomes" id="UP000799291">
    <property type="component" value="Unassembled WGS sequence"/>
</dbReference>
<protein>
    <submittedName>
        <fullName evidence="3">Uncharacterized protein</fullName>
    </submittedName>
</protein>
<accession>A0A6G1JIH3</accession>
<evidence type="ECO:0000313" key="4">
    <source>
        <dbReference type="Proteomes" id="UP000799291"/>
    </source>
</evidence>
<dbReference type="EMBL" id="MU005571">
    <property type="protein sequence ID" value="KAF2690041.1"/>
    <property type="molecule type" value="Genomic_DNA"/>
</dbReference>
<feature type="region of interest" description="Disordered" evidence="1">
    <location>
        <begin position="47"/>
        <end position="98"/>
    </location>
</feature>
<name>A0A6G1JIH3_9PLEO</name>
<gene>
    <name evidence="3" type="ORF">K458DRAFT_383174</name>
</gene>
<dbReference type="AlphaFoldDB" id="A0A6G1JIH3"/>
<keyword evidence="4" id="KW-1185">Reference proteome</keyword>
<feature type="chain" id="PRO_5026316917" evidence="2">
    <location>
        <begin position="21"/>
        <end position="98"/>
    </location>
</feature>